<name>A0A1H3SAF6_9ACTN</name>
<feature type="transmembrane region" description="Helical" evidence="1">
    <location>
        <begin position="42"/>
        <end position="63"/>
    </location>
</feature>
<keyword evidence="1" id="KW-1133">Transmembrane helix</keyword>
<dbReference type="RefSeq" id="WP_139307392.1">
    <property type="nucleotide sequence ID" value="NZ_FNPH01000011.1"/>
</dbReference>
<dbReference type="OrthoDB" id="3357895at2"/>
<keyword evidence="3" id="KW-1185">Reference proteome</keyword>
<protein>
    <submittedName>
        <fullName evidence="2">Uncharacterized protein</fullName>
    </submittedName>
</protein>
<proteinExistence type="predicted"/>
<organism evidence="2 3">
    <name type="scientific">Micromonospora pattaloongensis</name>
    <dbReference type="NCBI Taxonomy" id="405436"/>
    <lineage>
        <taxon>Bacteria</taxon>
        <taxon>Bacillati</taxon>
        <taxon>Actinomycetota</taxon>
        <taxon>Actinomycetes</taxon>
        <taxon>Micromonosporales</taxon>
        <taxon>Micromonosporaceae</taxon>
        <taxon>Micromonospora</taxon>
    </lineage>
</organism>
<keyword evidence="1" id="KW-0812">Transmembrane</keyword>
<evidence type="ECO:0000256" key="1">
    <source>
        <dbReference type="SAM" id="Phobius"/>
    </source>
</evidence>
<evidence type="ECO:0000313" key="3">
    <source>
        <dbReference type="Proteomes" id="UP000242415"/>
    </source>
</evidence>
<dbReference type="AlphaFoldDB" id="A0A1H3SAF6"/>
<keyword evidence="1" id="KW-0472">Membrane</keyword>
<accession>A0A1H3SAF6</accession>
<sequence length="336" mass="35431">MNPTHARELLERAAASVTPTESDPTSRLVSLGRRSVQRRRRAWKTAGSVAVAAVLAAVVALPLRMAAPDRSEAAGEPGTTVSLGGLSVAVPEGWRTSEVTTFDPCIAEPHTVYLAARWYPTRPRSRPPGSTLVKCKSEGQAWIAVVQKGVAPSVGPDRLVVKDGQLLQVEQPDPYMIPSMWTYRAFSDEIQATTAFISGDEKGREQLIKRVTWPAGPAAPASGGLVLPDRIANATTNVPPTNGMVVATDAKTLNQIRTTLAELRDPVPAGEECTLQTPGPVGISLGEVTVVLGDATCPQAISTGGGRVRVPAGLGKELLDLIVASDRAATERATKD</sequence>
<dbReference type="Proteomes" id="UP000242415">
    <property type="component" value="Unassembled WGS sequence"/>
</dbReference>
<dbReference type="STRING" id="405436.SAMN05444365_1119"/>
<dbReference type="EMBL" id="FNPH01000011">
    <property type="protein sequence ID" value="SDZ35083.1"/>
    <property type="molecule type" value="Genomic_DNA"/>
</dbReference>
<evidence type="ECO:0000313" key="2">
    <source>
        <dbReference type="EMBL" id="SDZ35083.1"/>
    </source>
</evidence>
<reference evidence="3" key="1">
    <citation type="submission" date="2016-10" db="EMBL/GenBank/DDBJ databases">
        <authorList>
            <person name="Varghese N."/>
            <person name="Submissions S."/>
        </authorList>
    </citation>
    <scope>NUCLEOTIDE SEQUENCE [LARGE SCALE GENOMIC DNA]</scope>
    <source>
        <strain evidence="3">DSM 45245</strain>
    </source>
</reference>
<gene>
    <name evidence="2" type="ORF">SAMN05444365_1119</name>
</gene>